<evidence type="ECO:0000259" key="3">
    <source>
        <dbReference type="PROSITE" id="PS50041"/>
    </source>
</evidence>
<evidence type="ECO:0000313" key="4">
    <source>
        <dbReference type="EMBL" id="KAJ3608743.1"/>
    </source>
</evidence>
<dbReference type="PANTHER" id="PTHR22803">
    <property type="entry name" value="MANNOSE, PHOSPHOLIPASE, LECTIN RECEPTOR RELATED"/>
    <property type="match status" value="1"/>
</dbReference>
<dbReference type="InterPro" id="IPR016187">
    <property type="entry name" value="CTDL_fold"/>
</dbReference>
<dbReference type="PROSITE" id="PS50041">
    <property type="entry name" value="C_TYPE_LECTIN_2"/>
    <property type="match status" value="1"/>
</dbReference>
<dbReference type="InterPro" id="IPR001304">
    <property type="entry name" value="C-type_lectin-like"/>
</dbReference>
<comment type="caution">
    <text evidence="4">The sequence shown here is derived from an EMBL/GenBank/DDBJ whole genome shotgun (WGS) entry which is preliminary data.</text>
</comment>
<accession>A0A9Q0ISL5</accession>
<name>A0A9Q0ISL5_9TELE</name>
<keyword evidence="1" id="KW-1015">Disulfide bond</keyword>
<dbReference type="AlphaFoldDB" id="A0A9Q0ISL5"/>
<evidence type="ECO:0000313" key="5">
    <source>
        <dbReference type="Proteomes" id="UP001148018"/>
    </source>
</evidence>
<dbReference type="PRINTS" id="PR01504">
    <property type="entry name" value="PNCREATITSAP"/>
</dbReference>
<dbReference type="InterPro" id="IPR050111">
    <property type="entry name" value="C-type_lectin/snaclec_domain"/>
</dbReference>
<keyword evidence="2" id="KW-0732">Signal</keyword>
<protein>
    <recommendedName>
        <fullName evidence="3">C-type lectin domain-containing protein</fullName>
    </recommendedName>
</protein>
<dbReference type="Gene3D" id="3.10.100.10">
    <property type="entry name" value="Mannose-Binding Protein A, subunit A"/>
    <property type="match status" value="1"/>
</dbReference>
<dbReference type="InterPro" id="IPR016186">
    <property type="entry name" value="C-type_lectin-like/link_sf"/>
</dbReference>
<dbReference type="InterPro" id="IPR018378">
    <property type="entry name" value="C-type_lectin_CS"/>
</dbReference>
<evidence type="ECO:0000256" key="2">
    <source>
        <dbReference type="SAM" id="SignalP"/>
    </source>
</evidence>
<dbReference type="Pfam" id="PF00059">
    <property type="entry name" value="Lectin_C"/>
    <property type="match status" value="1"/>
</dbReference>
<organism evidence="4 5">
    <name type="scientific">Muraenolepis orangiensis</name>
    <name type="common">Patagonian moray cod</name>
    <dbReference type="NCBI Taxonomy" id="630683"/>
    <lineage>
        <taxon>Eukaryota</taxon>
        <taxon>Metazoa</taxon>
        <taxon>Chordata</taxon>
        <taxon>Craniata</taxon>
        <taxon>Vertebrata</taxon>
        <taxon>Euteleostomi</taxon>
        <taxon>Actinopterygii</taxon>
        <taxon>Neopterygii</taxon>
        <taxon>Teleostei</taxon>
        <taxon>Neoteleostei</taxon>
        <taxon>Acanthomorphata</taxon>
        <taxon>Zeiogadaria</taxon>
        <taxon>Gadariae</taxon>
        <taxon>Gadiformes</taxon>
        <taxon>Muraenolepidoidei</taxon>
        <taxon>Muraenolepididae</taxon>
        <taxon>Muraenolepis</taxon>
    </lineage>
</organism>
<feature type="domain" description="C-type lectin" evidence="3">
    <location>
        <begin position="40"/>
        <end position="157"/>
    </location>
</feature>
<proteinExistence type="predicted"/>
<reference evidence="4" key="1">
    <citation type="submission" date="2022-07" db="EMBL/GenBank/DDBJ databases">
        <title>Chromosome-level genome of Muraenolepis orangiensis.</title>
        <authorList>
            <person name="Kim J."/>
        </authorList>
    </citation>
    <scope>NUCLEOTIDE SEQUENCE</scope>
    <source>
        <strain evidence="4">KU_S4_2022</strain>
        <tissue evidence="4">Muscle</tissue>
    </source>
</reference>
<dbReference type="EMBL" id="JANIIK010000039">
    <property type="protein sequence ID" value="KAJ3608743.1"/>
    <property type="molecule type" value="Genomic_DNA"/>
</dbReference>
<feature type="signal peptide" evidence="2">
    <location>
        <begin position="1"/>
        <end position="18"/>
    </location>
</feature>
<sequence>MNLCSVGFLCGLLALGLAGPLADVSVSLQRGACPLFWYEHGGGCYKYVSSRVAWADAELHCMSLDAHLVAIHNLHEMEFVTQLIENFDLTKGGHWIGFSDGHQEGAWMWTDGSPPDFTNWSPTEPNNEYGHEHCAETYDTFQWNDQVCTAALPFVCKARERTDLVMPQKPSRASWITGYSVLIPLETHR</sequence>
<gene>
    <name evidence="4" type="ORF">NHX12_023273</name>
</gene>
<dbReference type="SMART" id="SM00034">
    <property type="entry name" value="CLECT"/>
    <property type="match status" value="1"/>
</dbReference>
<dbReference type="OrthoDB" id="418245at2759"/>
<dbReference type="SUPFAM" id="SSF56436">
    <property type="entry name" value="C-type lectin-like"/>
    <property type="match status" value="1"/>
</dbReference>
<dbReference type="Proteomes" id="UP001148018">
    <property type="component" value="Unassembled WGS sequence"/>
</dbReference>
<feature type="chain" id="PRO_5040367906" description="C-type lectin domain-containing protein" evidence="2">
    <location>
        <begin position="19"/>
        <end position="189"/>
    </location>
</feature>
<evidence type="ECO:0000256" key="1">
    <source>
        <dbReference type="ARBA" id="ARBA00023157"/>
    </source>
</evidence>
<dbReference type="PROSITE" id="PS00615">
    <property type="entry name" value="C_TYPE_LECTIN_1"/>
    <property type="match status" value="1"/>
</dbReference>
<keyword evidence="5" id="KW-1185">Reference proteome</keyword>